<feature type="domain" description="Alcohol dehydrogenase-like N-terminal" evidence="3">
    <location>
        <begin position="25"/>
        <end position="127"/>
    </location>
</feature>
<evidence type="ECO:0000313" key="5">
    <source>
        <dbReference type="Proteomes" id="UP000050417"/>
    </source>
</evidence>
<dbReference type="OrthoDB" id="9766898at2"/>
<evidence type="ECO:0000259" key="3">
    <source>
        <dbReference type="Pfam" id="PF08240"/>
    </source>
</evidence>
<evidence type="ECO:0000313" key="4">
    <source>
        <dbReference type="EMBL" id="KPL79661.1"/>
    </source>
</evidence>
<reference evidence="4 5" key="1">
    <citation type="submission" date="2015-07" db="EMBL/GenBank/DDBJ databases">
        <title>Genome sequence of Ornatilinea apprima DSM 23815.</title>
        <authorList>
            <person name="Hemp J."/>
            <person name="Ward L.M."/>
            <person name="Pace L.A."/>
            <person name="Fischer W.W."/>
        </authorList>
    </citation>
    <scope>NUCLEOTIDE SEQUENCE [LARGE SCALE GENOMIC DNA]</scope>
    <source>
        <strain evidence="4 5">P3M-1</strain>
    </source>
</reference>
<dbReference type="Gene3D" id="3.90.180.10">
    <property type="entry name" value="Medium-chain alcohol dehydrogenases, catalytic domain"/>
    <property type="match status" value="1"/>
</dbReference>
<dbReference type="InterPro" id="IPR013154">
    <property type="entry name" value="ADH-like_N"/>
</dbReference>
<name>A0A0P6XA67_9CHLR</name>
<protein>
    <recommendedName>
        <fullName evidence="6">Enoyl reductase (ER) domain-containing protein</fullName>
    </recommendedName>
</protein>
<feature type="domain" description="Alcohol dehydrogenase-like C-terminal" evidence="2">
    <location>
        <begin position="178"/>
        <end position="307"/>
    </location>
</feature>
<dbReference type="PANTHER" id="PTHR43401:SF2">
    <property type="entry name" value="L-THREONINE 3-DEHYDROGENASE"/>
    <property type="match status" value="1"/>
</dbReference>
<dbReference type="STRING" id="1134406.ADN00_02360"/>
<evidence type="ECO:0000256" key="1">
    <source>
        <dbReference type="ARBA" id="ARBA00023002"/>
    </source>
</evidence>
<comment type="caution">
    <text evidence="4">The sequence shown here is derived from an EMBL/GenBank/DDBJ whole genome shotgun (WGS) entry which is preliminary data.</text>
</comment>
<dbReference type="Gene3D" id="3.40.50.720">
    <property type="entry name" value="NAD(P)-binding Rossmann-like Domain"/>
    <property type="match status" value="1"/>
</dbReference>
<proteinExistence type="predicted"/>
<dbReference type="Proteomes" id="UP000050417">
    <property type="component" value="Unassembled WGS sequence"/>
</dbReference>
<keyword evidence="5" id="KW-1185">Reference proteome</keyword>
<gene>
    <name evidence="4" type="ORF">ADN00_02360</name>
</gene>
<dbReference type="RefSeq" id="WP_075061355.1">
    <property type="nucleotide sequence ID" value="NZ_LGCL01000010.1"/>
</dbReference>
<dbReference type="SUPFAM" id="SSF51735">
    <property type="entry name" value="NAD(P)-binding Rossmann-fold domains"/>
    <property type="match status" value="1"/>
</dbReference>
<dbReference type="Pfam" id="PF08240">
    <property type="entry name" value="ADH_N"/>
    <property type="match status" value="1"/>
</dbReference>
<dbReference type="InterPro" id="IPR036291">
    <property type="entry name" value="NAD(P)-bd_dom_sf"/>
</dbReference>
<dbReference type="EMBL" id="LGCL01000010">
    <property type="protein sequence ID" value="KPL79661.1"/>
    <property type="molecule type" value="Genomic_DNA"/>
</dbReference>
<dbReference type="AlphaFoldDB" id="A0A0P6XA67"/>
<dbReference type="InterPro" id="IPR050129">
    <property type="entry name" value="Zn_alcohol_dh"/>
</dbReference>
<sequence length="346" mass="37081">MKAAYLVGPQQFEVREVPEPEVPEDGVLLDVKACGVCGSDLRRWREGLPEGRDPYVQGHEFAGVVLAVGPQQKDYKVGDLLAVAADVHCGKCYYCQRGMYNLCENARLVGISAGMPGGLAQKAALSGDILTNGIIHRMPEGMSFEHAALAEPLSSVLAAHHKAETNLSHTVVVLGGGPIGCFHIAVAHARGAKVILSEPSAERRQMAEPFHPEFVIDPFNEDVVARVRELTGGLGADIVVCANPIVATQTQAVEMVRKAGRVILFGGLPKANPMTSLNANRIHYDEIEVVGAFSYHPIFHEQALDVLQRGLIDGDTVITHVFSLDDVDKAFQASASGQALKAIVKP</sequence>
<evidence type="ECO:0000259" key="2">
    <source>
        <dbReference type="Pfam" id="PF00107"/>
    </source>
</evidence>
<dbReference type="InterPro" id="IPR011032">
    <property type="entry name" value="GroES-like_sf"/>
</dbReference>
<dbReference type="InterPro" id="IPR013149">
    <property type="entry name" value="ADH-like_C"/>
</dbReference>
<dbReference type="Pfam" id="PF00107">
    <property type="entry name" value="ADH_zinc_N"/>
    <property type="match status" value="1"/>
</dbReference>
<evidence type="ECO:0008006" key="6">
    <source>
        <dbReference type="Google" id="ProtNLM"/>
    </source>
</evidence>
<accession>A0A0P6XA67</accession>
<dbReference type="GO" id="GO:0016491">
    <property type="term" value="F:oxidoreductase activity"/>
    <property type="evidence" value="ECO:0007669"/>
    <property type="project" value="UniProtKB-KW"/>
</dbReference>
<dbReference type="SUPFAM" id="SSF50129">
    <property type="entry name" value="GroES-like"/>
    <property type="match status" value="1"/>
</dbReference>
<keyword evidence="1" id="KW-0560">Oxidoreductase</keyword>
<dbReference type="PANTHER" id="PTHR43401">
    <property type="entry name" value="L-THREONINE 3-DEHYDROGENASE"/>
    <property type="match status" value="1"/>
</dbReference>
<organism evidence="4 5">
    <name type="scientific">Ornatilinea apprima</name>
    <dbReference type="NCBI Taxonomy" id="1134406"/>
    <lineage>
        <taxon>Bacteria</taxon>
        <taxon>Bacillati</taxon>
        <taxon>Chloroflexota</taxon>
        <taxon>Anaerolineae</taxon>
        <taxon>Anaerolineales</taxon>
        <taxon>Anaerolineaceae</taxon>
        <taxon>Ornatilinea</taxon>
    </lineage>
</organism>